<dbReference type="InterPro" id="IPR000668">
    <property type="entry name" value="Peptidase_C1A_C"/>
</dbReference>
<gene>
    <name evidence="5" type="ORF">JJN12_00605</name>
</gene>
<evidence type="ECO:0000313" key="6">
    <source>
        <dbReference type="Proteomes" id="UP000604730"/>
    </source>
</evidence>
<dbReference type="Gene3D" id="3.90.70.10">
    <property type="entry name" value="Cysteine proteinases"/>
    <property type="match status" value="1"/>
</dbReference>
<dbReference type="InterPro" id="IPR013128">
    <property type="entry name" value="Peptidase_C1A"/>
</dbReference>
<dbReference type="PANTHER" id="PTHR12411">
    <property type="entry name" value="CYSTEINE PROTEASE FAMILY C1-RELATED"/>
    <property type="match status" value="1"/>
</dbReference>
<protein>
    <recommendedName>
        <fullName evidence="4">Peptidase C1A papain C-terminal domain-containing protein</fullName>
    </recommendedName>
</protein>
<dbReference type="Proteomes" id="UP000604730">
    <property type="component" value="Unassembled WGS sequence"/>
</dbReference>
<dbReference type="PROSITE" id="PS00639">
    <property type="entry name" value="THIOL_PROTEASE_HIS"/>
    <property type="match status" value="1"/>
</dbReference>
<feature type="compositionally biased region" description="Basic and acidic residues" evidence="2">
    <location>
        <begin position="317"/>
        <end position="338"/>
    </location>
</feature>
<feature type="signal peptide" evidence="3">
    <location>
        <begin position="1"/>
        <end position="29"/>
    </location>
</feature>
<dbReference type="RefSeq" id="WP_208427875.1">
    <property type="nucleotide sequence ID" value="NZ_JAEPRJ010000001.1"/>
</dbReference>
<dbReference type="Pfam" id="PF00112">
    <property type="entry name" value="Peptidase_C1"/>
    <property type="match status" value="1"/>
</dbReference>
<comment type="similarity">
    <text evidence="1">Belongs to the peptidase C1 family.</text>
</comment>
<keyword evidence="3" id="KW-0732">Signal</keyword>
<evidence type="ECO:0000259" key="4">
    <source>
        <dbReference type="SMART" id="SM00645"/>
    </source>
</evidence>
<dbReference type="CDD" id="cd02619">
    <property type="entry name" value="Peptidase_C1"/>
    <property type="match status" value="1"/>
</dbReference>
<keyword evidence="6" id="KW-1185">Reference proteome</keyword>
<dbReference type="InterPro" id="IPR038765">
    <property type="entry name" value="Papain-like_cys_pep_sf"/>
</dbReference>
<dbReference type="Pfam" id="PF18560">
    <property type="entry name" value="Lectin_like"/>
    <property type="match status" value="1"/>
</dbReference>
<evidence type="ECO:0000313" key="5">
    <source>
        <dbReference type="EMBL" id="MBK5896290.1"/>
    </source>
</evidence>
<organism evidence="5 6">
    <name type="scientific">Catonella massiliensis</name>
    <dbReference type="NCBI Taxonomy" id="2799636"/>
    <lineage>
        <taxon>Bacteria</taxon>
        <taxon>Bacillati</taxon>
        <taxon>Bacillota</taxon>
        <taxon>Clostridia</taxon>
        <taxon>Lachnospirales</taxon>
        <taxon>Lachnospiraceae</taxon>
        <taxon>Catonella</taxon>
    </lineage>
</organism>
<dbReference type="SMART" id="SM00645">
    <property type="entry name" value="Pept_C1"/>
    <property type="match status" value="1"/>
</dbReference>
<comment type="caution">
    <text evidence="5">The sequence shown here is derived from an EMBL/GenBank/DDBJ whole genome shotgun (WGS) entry which is preliminary data.</text>
</comment>
<evidence type="ECO:0000256" key="3">
    <source>
        <dbReference type="SAM" id="SignalP"/>
    </source>
</evidence>
<accession>A0ABS1IX43</accession>
<reference evidence="5 6" key="1">
    <citation type="submission" date="2021-01" db="EMBL/GenBank/DDBJ databases">
        <title>Isolation and description of Catonella massiliensis sp. nov., a novel Catonella species, isolated from a stable periodontitis subject.</title>
        <authorList>
            <person name="Antezack A."/>
            <person name="Boxberger M."/>
            <person name="La Scola B."/>
            <person name="Monnet-Corti V."/>
        </authorList>
    </citation>
    <scope>NUCLEOTIDE SEQUENCE [LARGE SCALE GENOMIC DNA]</scope>
    <source>
        <strain evidence="5 6">Marseille-Q4567</strain>
    </source>
</reference>
<dbReference type="InterPro" id="IPR040528">
    <property type="entry name" value="Lectin-like"/>
</dbReference>
<dbReference type="SUPFAM" id="SSF54001">
    <property type="entry name" value="Cysteine proteinases"/>
    <property type="match status" value="1"/>
</dbReference>
<dbReference type="InterPro" id="IPR025660">
    <property type="entry name" value="Pept_his_AS"/>
</dbReference>
<evidence type="ECO:0000256" key="2">
    <source>
        <dbReference type="SAM" id="MobiDB-lite"/>
    </source>
</evidence>
<dbReference type="EMBL" id="JAEPRJ010000001">
    <property type="protein sequence ID" value="MBK5896290.1"/>
    <property type="molecule type" value="Genomic_DNA"/>
</dbReference>
<feature type="domain" description="Peptidase C1A papain C-terminal" evidence="4">
    <location>
        <begin position="342"/>
        <end position="617"/>
    </location>
</feature>
<feature type="region of interest" description="Disordered" evidence="2">
    <location>
        <begin position="312"/>
        <end position="338"/>
    </location>
</feature>
<proteinExistence type="inferred from homology"/>
<evidence type="ECO:0000256" key="1">
    <source>
        <dbReference type="ARBA" id="ARBA00008455"/>
    </source>
</evidence>
<name>A0ABS1IX43_9FIRM</name>
<feature type="chain" id="PRO_5045322720" description="Peptidase C1A papain C-terminal domain-containing protein" evidence="3">
    <location>
        <begin position="30"/>
        <end position="817"/>
    </location>
</feature>
<sequence>MKRKNMMIASGVLAAALVISSVPANYASAGVKNAKVTTTKKKDATKNKTTSKNKTTVVVKTVSELNKALKNSANTEISLNTNKKVKLSLKGNHKKVKLVIDAPKAEVTNKGRFKIIEIGSKKWVEKANGNGLVVKSKESSIEVSKNAKVAFIRFLKSGAKADVSIKGEVTSLVVEKKAELSLSGKTDLVPVTVNAEGTKVTSSVQVELIANKNTEAIFKKGAEGSSVKATDQKVNVVVKNETKEEVFVENASGDETVLMSGAYKELKNGVLADKGGYENSLDNTVSLNDETTPLGDGTNINNILQNTVGNVVGQPETNEKKGENNSPVDEKPEPKLEANSKVYRKYDLREVNAVSKIKNQFRDGGCRSFAALGALESHIKLKTGAELDLSENNFENRQGFYFGTNNVRQGRNRNSDIPYLVNYGPILEEDDPYIPMKGEGGEGNYLTQEQVNAAAKNPVIKDGVKQIMGFDFLKTVDTTKVISAEDDELLQIKEAIAKNGGVVADMYMAHDGNKTFPYTDVKYYNPETKAYYFDGKDSDRTSKYKTVEADGVKYGANHAITIVGWDDDFSKDNFTTKPEIDGAWIVRDAQSEDFGDKGYFYVSFQSVSMGENPYVFTEVIEPQYSIYQHDELAFTGFREGINFATDEKDVLFNRYKAVSDSKIEKIGFYTTKKNAEYEVYLIPDFNSFATDAKDLGEDEAEEFYKMVQQYKVLSGIADNAGYHTLDIPAEVDAKIKKGKDFAVGIWTKNSDKEDPKHKYDMVIEEKNIMGQGKNAKVGEEETYVYDKEMGFMDLNQYATESGPAYPVNACVKAYYKR</sequence>